<evidence type="ECO:0000259" key="6">
    <source>
        <dbReference type="Pfam" id="PF02350"/>
    </source>
</evidence>
<dbReference type="PATRIC" id="fig|449.7.peg.2187"/>
<dbReference type="InterPro" id="IPR029767">
    <property type="entry name" value="WecB-like"/>
</dbReference>
<organism evidence="7 8">
    <name type="scientific">Legionella hackeliae</name>
    <dbReference type="NCBI Taxonomy" id="449"/>
    <lineage>
        <taxon>Bacteria</taxon>
        <taxon>Pseudomonadati</taxon>
        <taxon>Pseudomonadota</taxon>
        <taxon>Gammaproteobacteria</taxon>
        <taxon>Legionellales</taxon>
        <taxon>Legionellaceae</taxon>
        <taxon>Legionella</taxon>
    </lineage>
</organism>
<sequence length="370" mass="41880">MTKSKICSLGCIVGTHTEVIKIAPLLFELRSEPWVKTALISTGECQGELDAIFAVFDLKPDYHLNKMPKQQTLQEFAATLCNKLNLLIKKHHFDALLGAGNTTTVFISSLMAFYNQLAFGHIEAGLRTNPGKSFPEETHQILTAPLSTWHFAPSTFEKENLIREKIAVNKIFVTGSTVTDALHWIIKNKSETNEFRHIYNFVIVSTRQNGEHLKNICNAILELTTRFDDINFIFSLTETSESQQFFKTIFSNQPRVHLLPAVPYDEFVHLMRRAILLLTDSVTMQEEAPVLHKPILILNNDAEKPQLIKEGIGLLVGTSRETIVEIVSQLLTDGKLYLKMTRSHCPEGDEHAAKRIVEILKNKLPLKNTY</sequence>
<evidence type="ECO:0000313" key="7">
    <source>
        <dbReference type="EMBL" id="CEK10979.1"/>
    </source>
</evidence>
<dbReference type="RefSeq" id="WP_045106257.1">
    <property type="nucleotide sequence ID" value="NZ_LN681225.1"/>
</dbReference>
<dbReference type="Pfam" id="PF02350">
    <property type="entry name" value="Epimerase_2"/>
    <property type="match status" value="1"/>
</dbReference>
<dbReference type="InterPro" id="IPR003331">
    <property type="entry name" value="UDP_GlcNAc_Epimerase_2_dom"/>
</dbReference>
<keyword evidence="8" id="KW-1185">Reference proteome</keyword>
<protein>
    <recommendedName>
        <fullName evidence="4">UDP-N-acetylglucosamine 2-epimerase (non-hydrolyzing)</fullName>
        <ecNumber evidence="4">5.1.3.14</ecNumber>
    </recommendedName>
</protein>
<evidence type="ECO:0000313" key="8">
    <source>
        <dbReference type="Proteomes" id="UP000032803"/>
    </source>
</evidence>
<gene>
    <name evidence="7" type="ORF">LHA_1949</name>
</gene>
<proteinExistence type="inferred from homology"/>
<evidence type="ECO:0000256" key="2">
    <source>
        <dbReference type="ARBA" id="ARBA00036080"/>
    </source>
</evidence>
<dbReference type="STRING" id="449.LHA_1949"/>
<dbReference type="AlphaFoldDB" id="A0A0A8UW35"/>
<dbReference type="SUPFAM" id="SSF53756">
    <property type="entry name" value="UDP-Glycosyltransferase/glycogen phosphorylase"/>
    <property type="match status" value="1"/>
</dbReference>
<dbReference type="KEGG" id="lha:LHA_1949"/>
<evidence type="ECO:0000256" key="3">
    <source>
        <dbReference type="ARBA" id="ARBA00038209"/>
    </source>
</evidence>
<accession>A0A0A8UW35</accession>
<evidence type="ECO:0000256" key="4">
    <source>
        <dbReference type="ARBA" id="ARBA00038858"/>
    </source>
</evidence>
<dbReference type="EMBL" id="LN681225">
    <property type="protein sequence ID" value="CEK10979.1"/>
    <property type="molecule type" value="Genomic_DNA"/>
</dbReference>
<dbReference type="Gene3D" id="3.40.50.2000">
    <property type="entry name" value="Glycogen Phosphorylase B"/>
    <property type="match status" value="2"/>
</dbReference>
<evidence type="ECO:0000256" key="5">
    <source>
        <dbReference type="RuleBase" id="RU003513"/>
    </source>
</evidence>
<dbReference type="PANTHER" id="PTHR43174">
    <property type="entry name" value="UDP-N-ACETYLGLUCOSAMINE 2-EPIMERASE"/>
    <property type="match status" value="1"/>
</dbReference>
<name>A0A0A8UW35_LEGHA</name>
<dbReference type="NCBIfam" id="TIGR00236">
    <property type="entry name" value="wecB"/>
    <property type="match status" value="1"/>
</dbReference>
<dbReference type="PANTHER" id="PTHR43174:SF2">
    <property type="entry name" value="UDP-N-ACETYLGLUCOSAMINE 2-EPIMERASE"/>
    <property type="match status" value="1"/>
</dbReference>
<comment type="similarity">
    <text evidence="3 5">Belongs to the UDP-N-acetylglucosamine 2-epimerase family.</text>
</comment>
<dbReference type="HOGENOM" id="CLU_041674_1_1_6"/>
<feature type="domain" description="UDP-N-acetylglucosamine 2-epimerase" evidence="6">
    <location>
        <begin position="28"/>
        <end position="361"/>
    </location>
</feature>
<dbReference type="EC" id="5.1.3.14" evidence="4"/>
<dbReference type="OrthoDB" id="9803238at2"/>
<dbReference type="GO" id="GO:0008761">
    <property type="term" value="F:UDP-N-acetylglucosamine 2-epimerase activity"/>
    <property type="evidence" value="ECO:0007669"/>
    <property type="project" value="UniProtKB-EC"/>
</dbReference>
<dbReference type="Proteomes" id="UP000032803">
    <property type="component" value="Chromosome I"/>
</dbReference>
<reference evidence="8" key="1">
    <citation type="submission" date="2014-09" db="EMBL/GenBank/DDBJ databases">
        <authorList>
            <person name="Gomez-Valero L."/>
        </authorList>
    </citation>
    <scope>NUCLEOTIDE SEQUENCE [LARGE SCALE GENOMIC DNA]</scope>
    <source>
        <strain evidence="8">ATCC35250</strain>
    </source>
</reference>
<keyword evidence="1 5" id="KW-0413">Isomerase</keyword>
<comment type="catalytic activity">
    <reaction evidence="2">
        <text>UDP-N-acetyl-alpha-D-glucosamine = UDP-N-acetyl-alpha-D-mannosamine</text>
        <dbReference type="Rhea" id="RHEA:17213"/>
        <dbReference type="ChEBI" id="CHEBI:57705"/>
        <dbReference type="ChEBI" id="CHEBI:68623"/>
        <dbReference type="EC" id="5.1.3.14"/>
    </reaction>
</comment>
<evidence type="ECO:0000256" key="1">
    <source>
        <dbReference type="ARBA" id="ARBA00023235"/>
    </source>
</evidence>